<gene>
    <name evidence="2" type="ORF">SYNPS1DRAFT_30690</name>
</gene>
<feature type="compositionally biased region" description="Acidic residues" evidence="1">
    <location>
        <begin position="137"/>
        <end position="148"/>
    </location>
</feature>
<feature type="region of interest" description="Disordered" evidence="1">
    <location>
        <begin position="137"/>
        <end position="179"/>
    </location>
</feature>
<accession>A0A4P9YUB1</accession>
<protein>
    <submittedName>
        <fullName evidence="2">Uncharacterized protein</fullName>
    </submittedName>
</protein>
<evidence type="ECO:0000313" key="3">
    <source>
        <dbReference type="Proteomes" id="UP000278143"/>
    </source>
</evidence>
<feature type="region of interest" description="Disordered" evidence="1">
    <location>
        <begin position="1"/>
        <end position="38"/>
    </location>
</feature>
<feature type="region of interest" description="Disordered" evidence="1">
    <location>
        <begin position="209"/>
        <end position="249"/>
    </location>
</feature>
<evidence type="ECO:0000313" key="2">
    <source>
        <dbReference type="EMBL" id="RKP23556.1"/>
    </source>
</evidence>
<keyword evidence="3" id="KW-1185">Reference proteome</keyword>
<dbReference type="EMBL" id="KZ990878">
    <property type="protein sequence ID" value="RKP23556.1"/>
    <property type="molecule type" value="Genomic_DNA"/>
</dbReference>
<organism evidence="2 3">
    <name type="scientific">Syncephalis pseudoplumigaleata</name>
    <dbReference type="NCBI Taxonomy" id="1712513"/>
    <lineage>
        <taxon>Eukaryota</taxon>
        <taxon>Fungi</taxon>
        <taxon>Fungi incertae sedis</taxon>
        <taxon>Zoopagomycota</taxon>
        <taxon>Zoopagomycotina</taxon>
        <taxon>Zoopagomycetes</taxon>
        <taxon>Zoopagales</taxon>
        <taxon>Piptocephalidaceae</taxon>
        <taxon>Syncephalis</taxon>
    </lineage>
</organism>
<feature type="compositionally biased region" description="Acidic residues" evidence="1">
    <location>
        <begin position="215"/>
        <end position="224"/>
    </location>
</feature>
<dbReference type="GO" id="GO:0003755">
    <property type="term" value="F:peptidyl-prolyl cis-trans isomerase activity"/>
    <property type="evidence" value="ECO:0007669"/>
    <property type="project" value="InterPro"/>
</dbReference>
<proteinExistence type="predicted"/>
<dbReference type="Proteomes" id="UP000278143">
    <property type="component" value="Unassembled WGS sequence"/>
</dbReference>
<dbReference type="AlphaFoldDB" id="A0A4P9YUB1"/>
<evidence type="ECO:0000256" key="1">
    <source>
        <dbReference type="SAM" id="MobiDB-lite"/>
    </source>
</evidence>
<dbReference type="Gene3D" id="3.10.50.40">
    <property type="match status" value="1"/>
</dbReference>
<name>A0A4P9YUB1_9FUNG</name>
<dbReference type="OrthoDB" id="433738at2759"/>
<reference evidence="3" key="1">
    <citation type="journal article" date="2018" name="Nat. Microbiol.">
        <title>Leveraging single-cell genomics to expand the fungal tree of life.</title>
        <authorList>
            <person name="Ahrendt S.R."/>
            <person name="Quandt C.A."/>
            <person name="Ciobanu D."/>
            <person name="Clum A."/>
            <person name="Salamov A."/>
            <person name="Andreopoulos B."/>
            <person name="Cheng J.F."/>
            <person name="Woyke T."/>
            <person name="Pelin A."/>
            <person name="Henrissat B."/>
            <person name="Reynolds N.K."/>
            <person name="Benny G.L."/>
            <person name="Smith M.E."/>
            <person name="James T.Y."/>
            <person name="Grigoriev I.V."/>
        </authorList>
    </citation>
    <scope>NUCLEOTIDE SEQUENCE [LARGE SCALE GENOMIC DNA]</scope>
    <source>
        <strain evidence="3">Benny S71-1</strain>
    </source>
</reference>
<dbReference type="InterPro" id="IPR046357">
    <property type="entry name" value="PPIase_dom_sf"/>
</dbReference>
<sequence>MPAFDKSEFEYDDQQQQQHMMTGGLAVPSEDRGRPLSPAPTIASALLEEGLLKTVDVPGYDIAHNDDNDDDGNNVGHETLTAGLVHGGDSAAPVVWQDDTLAIFHFSLYTLRPGNKQSVDSPAAAMMADNGMDDAIAEEEEEEEEEEDAHSALPNVTGDTSEKDKQEEEEEEEEETEQYPAYAMAALQRRMSAFSLEPPLAIVAQPALPSFDDDHQSDDDDEPAETATHDSVDSGVCGVQPDDDQEHVTNGITSPERVVIRELVRDTRTTPHGRPFELRIGRGFTAAALEMAVKSMRVGEQSRFLLRRECTEHQSTRQSVEPAIPADGVGIVRAGIARAAQLEPVRKRWDSHARRYGSGGKANLSMLVPHFGHTVALQLDANRFAVTA</sequence>
<feature type="compositionally biased region" description="Acidic residues" evidence="1">
    <location>
        <begin position="167"/>
        <end position="177"/>
    </location>
</feature>